<feature type="transmembrane region" description="Helical" evidence="1">
    <location>
        <begin position="151"/>
        <end position="174"/>
    </location>
</feature>
<organism evidence="2 3">
    <name type="scientific">Blastopirellula retiformator</name>
    <dbReference type="NCBI Taxonomy" id="2527970"/>
    <lineage>
        <taxon>Bacteria</taxon>
        <taxon>Pseudomonadati</taxon>
        <taxon>Planctomycetota</taxon>
        <taxon>Planctomycetia</taxon>
        <taxon>Pirellulales</taxon>
        <taxon>Pirellulaceae</taxon>
        <taxon>Blastopirellula</taxon>
    </lineage>
</organism>
<keyword evidence="1" id="KW-0472">Membrane</keyword>
<evidence type="ECO:0000256" key="1">
    <source>
        <dbReference type="SAM" id="Phobius"/>
    </source>
</evidence>
<gene>
    <name evidence="2" type="ORF">Enr8_30500</name>
</gene>
<proteinExistence type="predicted"/>
<comment type="caution">
    <text evidence="2">The sequence shown here is derived from an EMBL/GenBank/DDBJ whole genome shotgun (WGS) entry which is preliminary data.</text>
</comment>
<feature type="transmembrane region" description="Helical" evidence="1">
    <location>
        <begin position="82"/>
        <end position="108"/>
    </location>
</feature>
<evidence type="ECO:0000313" key="3">
    <source>
        <dbReference type="Proteomes" id="UP000318878"/>
    </source>
</evidence>
<feature type="transmembrane region" description="Helical" evidence="1">
    <location>
        <begin position="115"/>
        <end position="139"/>
    </location>
</feature>
<sequence length="259" mass="27787">MAAVWGLLFLVAWLARPGLVIGILLIYAGSFASISLMGVLVALPMLSLAIRLPVSLAMLLATSFITLYFWETLSGNDLHLWLLLISLQYTLVAFASAIVAQFSCAAAIRKRHFSLLTLILVVTAVGVGMGIVRGVAATLDVGWEDWANSRAASFSTVALMNAVAVIGPLQALALRRRALRILLLVAGLPQSILMSLGILWLHDWLVPNENVMEYWDAVLFVGVQAAAVSLTLAPITLAPTRSPLQKTPPPAADVLQQEP</sequence>
<dbReference type="EMBL" id="SJPF01000003">
    <property type="protein sequence ID" value="TWT33225.1"/>
    <property type="molecule type" value="Genomic_DNA"/>
</dbReference>
<keyword evidence="3" id="KW-1185">Reference proteome</keyword>
<keyword evidence="1" id="KW-1133">Transmembrane helix</keyword>
<feature type="transmembrane region" description="Helical" evidence="1">
    <location>
        <begin position="50"/>
        <end position="70"/>
    </location>
</feature>
<reference evidence="2 3" key="1">
    <citation type="submission" date="2019-02" db="EMBL/GenBank/DDBJ databases">
        <title>Deep-cultivation of Planctomycetes and their phenomic and genomic characterization uncovers novel biology.</title>
        <authorList>
            <person name="Wiegand S."/>
            <person name="Jogler M."/>
            <person name="Boedeker C."/>
            <person name="Pinto D."/>
            <person name="Vollmers J."/>
            <person name="Rivas-Marin E."/>
            <person name="Kohn T."/>
            <person name="Peeters S.H."/>
            <person name="Heuer A."/>
            <person name="Rast P."/>
            <person name="Oberbeckmann S."/>
            <person name="Bunk B."/>
            <person name="Jeske O."/>
            <person name="Meyerdierks A."/>
            <person name="Storesund J.E."/>
            <person name="Kallscheuer N."/>
            <person name="Luecker S."/>
            <person name="Lage O.M."/>
            <person name="Pohl T."/>
            <person name="Merkel B.J."/>
            <person name="Hornburger P."/>
            <person name="Mueller R.-W."/>
            <person name="Bruemmer F."/>
            <person name="Labrenz M."/>
            <person name="Spormann A.M."/>
            <person name="Op Den Camp H."/>
            <person name="Overmann J."/>
            <person name="Amann R."/>
            <person name="Jetten M.S.M."/>
            <person name="Mascher T."/>
            <person name="Medema M.H."/>
            <person name="Devos D.P."/>
            <person name="Kaster A.-K."/>
            <person name="Ovreas L."/>
            <person name="Rohde M."/>
            <person name="Galperin M.Y."/>
            <person name="Jogler C."/>
        </authorList>
    </citation>
    <scope>NUCLEOTIDE SEQUENCE [LARGE SCALE GENOMIC DNA]</scope>
    <source>
        <strain evidence="2 3">Enr8</strain>
    </source>
</reference>
<dbReference type="Proteomes" id="UP000318878">
    <property type="component" value="Unassembled WGS sequence"/>
</dbReference>
<keyword evidence="1" id="KW-0812">Transmembrane</keyword>
<feature type="transmembrane region" description="Helical" evidence="1">
    <location>
        <begin position="214"/>
        <end position="237"/>
    </location>
</feature>
<evidence type="ECO:0000313" key="2">
    <source>
        <dbReference type="EMBL" id="TWT33225.1"/>
    </source>
</evidence>
<accession>A0A5C5V643</accession>
<feature type="transmembrane region" description="Helical" evidence="1">
    <location>
        <begin position="181"/>
        <end position="202"/>
    </location>
</feature>
<name>A0A5C5V643_9BACT</name>
<feature type="transmembrane region" description="Helical" evidence="1">
    <location>
        <begin position="24"/>
        <end position="43"/>
    </location>
</feature>
<protein>
    <submittedName>
        <fullName evidence="2">Uncharacterized protein</fullName>
    </submittedName>
</protein>
<dbReference type="AlphaFoldDB" id="A0A5C5V643"/>